<protein>
    <submittedName>
        <fullName evidence="2">Uncharacterized protein</fullName>
    </submittedName>
</protein>
<dbReference type="Proteomes" id="UP000176608">
    <property type="component" value="Unassembled WGS sequence"/>
</dbReference>
<comment type="caution">
    <text evidence="2">The sequence shown here is derived from an EMBL/GenBank/DDBJ whole genome shotgun (WGS) entry which is preliminary data.</text>
</comment>
<evidence type="ECO:0000313" key="2">
    <source>
        <dbReference type="EMBL" id="OGC47938.1"/>
    </source>
</evidence>
<gene>
    <name evidence="2" type="ORF">A2886_01630</name>
</gene>
<feature type="transmembrane region" description="Helical" evidence="1">
    <location>
        <begin position="20"/>
        <end position="40"/>
    </location>
</feature>
<dbReference type="STRING" id="1802617.A2886_01630"/>
<organism evidence="2 3">
    <name type="scientific">candidate division WWE3 bacterium RIFCSPHIGHO2_01_FULL_42_13</name>
    <dbReference type="NCBI Taxonomy" id="1802617"/>
    <lineage>
        <taxon>Bacteria</taxon>
        <taxon>Katanobacteria</taxon>
    </lineage>
</organism>
<evidence type="ECO:0000256" key="1">
    <source>
        <dbReference type="SAM" id="Phobius"/>
    </source>
</evidence>
<dbReference type="EMBL" id="MEVA01000001">
    <property type="protein sequence ID" value="OGC47938.1"/>
    <property type="molecule type" value="Genomic_DNA"/>
</dbReference>
<accession>A0A1F4USM2</accession>
<keyword evidence="1" id="KW-0812">Transmembrane</keyword>
<proteinExistence type="predicted"/>
<keyword evidence="1" id="KW-1133">Transmembrane helix</keyword>
<reference evidence="2 3" key="1">
    <citation type="journal article" date="2016" name="Nat. Commun.">
        <title>Thousands of microbial genomes shed light on interconnected biogeochemical processes in an aquifer system.</title>
        <authorList>
            <person name="Anantharaman K."/>
            <person name="Brown C.T."/>
            <person name="Hug L.A."/>
            <person name="Sharon I."/>
            <person name="Castelle C.J."/>
            <person name="Probst A.J."/>
            <person name="Thomas B.C."/>
            <person name="Singh A."/>
            <person name="Wilkins M.J."/>
            <person name="Karaoz U."/>
            <person name="Brodie E.L."/>
            <person name="Williams K.H."/>
            <person name="Hubbard S.S."/>
            <person name="Banfield J.F."/>
        </authorList>
    </citation>
    <scope>NUCLEOTIDE SEQUENCE [LARGE SCALE GENOMIC DNA]</scope>
</reference>
<name>A0A1F4USM2_UNCKA</name>
<evidence type="ECO:0000313" key="3">
    <source>
        <dbReference type="Proteomes" id="UP000176608"/>
    </source>
</evidence>
<keyword evidence="1" id="KW-0472">Membrane</keyword>
<sequence length="73" mass="7880">MVTIVNPSPSNDSSNGGGMGFLVGAILIIFFGFLFFVYGLPMIRDVMNDGVEVNVRTPDDVKLNVEEPAESTQ</sequence>
<dbReference type="AlphaFoldDB" id="A0A1F4USM2"/>